<accession>A0A8E0VJA8</accession>
<proteinExistence type="predicted"/>
<reference evidence="2" key="1">
    <citation type="submission" date="2019-05" db="EMBL/GenBank/DDBJ databases">
        <title>Annotation for the trematode Fasciolopsis buski.</title>
        <authorList>
            <person name="Choi Y.-J."/>
        </authorList>
    </citation>
    <scope>NUCLEOTIDE SEQUENCE</scope>
    <source>
        <strain evidence="2">HT</strain>
        <tissue evidence="2">Whole worm</tissue>
    </source>
</reference>
<dbReference type="AlphaFoldDB" id="A0A8E0VJA8"/>
<gene>
    <name evidence="2" type="ORF">FBUS_10981</name>
</gene>
<organism evidence="2 3">
    <name type="scientific">Fasciolopsis buskii</name>
    <dbReference type="NCBI Taxonomy" id="27845"/>
    <lineage>
        <taxon>Eukaryota</taxon>
        <taxon>Metazoa</taxon>
        <taxon>Spiralia</taxon>
        <taxon>Lophotrochozoa</taxon>
        <taxon>Platyhelminthes</taxon>
        <taxon>Trematoda</taxon>
        <taxon>Digenea</taxon>
        <taxon>Plagiorchiida</taxon>
        <taxon>Echinostomata</taxon>
        <taxon>Echinostomatoidea</taxon>
        <taxon>Fasciolidae</taxon>
        <taxon>Fasciolopsis</taxon>
    </lineage>
</organism>
<dbReference type="Proteomes" id="UP000728185">
    <property type="component" value="Unassembled WGS sequence"/>
</dbReference>
<evidence type="ECO:0000313" key="2">
    <source>
        <dbReference type="EMBL" id="KAA0191483.1"/>
    </source>
</evidence>
<evidence type="ECO:0000313" key="3">
    <source>
        <dbReference type="Proteomes" id="UP000728185"/>
    </source>
</evidence>
<protein>
    <submittedName>
        <fullName evidence="2">Uncharacterized protein</fullName>
    </submittedName>
</protein>
<evidence type="ECO:0000256" key="1">
    <source>
        <dbReference type="SAM" id="MobiDB-lite"/>
    </source>
</evidence>
<name>A0A8E0VJA8_9TREM</name>
<sequence length="96" mass="11229">MYLVHSNWLVDSERVWWPRTITFAQYQRLLLHGDELPNDTPIYDFTEVYRSGFPLKCRRTPFFIKPAVSRRNLLESPAQSPKPHGSVPDINLVSSK</sequence>
<feature type="region of interest" description="Disordered" evidence="1">
    <location>
        <begin position="74"/>
        <end position="96"/>
    </location>
</feature>
<comment type="caution">
    <text evidence="2">The sequence shown here is derived from an EMBL/GenBank/DDBJ whole genome shotgun (WGS) entry which is preliminary data.</text>
</comment>
<keyword evidence="3" id="KW-1185">Reference proteome</keyword>
<dbReference type="EMBL" id="LUCM01006304">
    <property type="protein sequence ID" value="KAA0191483.1"/>
    <property type="molecule type" value="Genomic_DNA"/>
</dbReference>